<dbReference type="AlphaFoldDB" id="A0A1E4RWR8"/>
<feature type="compositionally biased region" description="Basic and acidic residues" evidence="8">
    <location>
        <begin position="48"/>
        <end position="74"/>
    </location>
</feature>
<evidence type="ECO:0000256" key="8">
    <source>
        <dbReference type="SAM" id="MobiDB-lite"/>
    </source>
</evidence>
<dbReference type="GO" id="GO:0005634">
    <property type="term" value="C:nucleus"/>
    <property type="evidence" value="ECO:0007669"/>
    <property type="project" value="UniProtKB-SubCell"/>
</dbReference>
<evidence type="ECO:0000256" key="5">
    <source>
        <dbReference type="ARBA" id="ARBA00019831"/>
    </source>
</evidence>
<keyword evidence="6" id="KW-0143">Chaperone</keyword>
<feature type="compositionally biased region" description="Basic and acidic residues" evidence="8">
    <location>
        <begin position="1"/>
        <end position="11"/>
    </location>
</feature>
<dbReference type="OMA" id="RTHYDDE"/>
<feature type="domain" description="Histone chaperone" evidence="9">
    <location>
        <begin position="140"/>
        <end position="177"/>
    </location>
</feature>
<sequence>MENWRSNERKAKREKKHTHKTQTKPSLHSCFVDLFSISYTHNLDTMSEETKPVEVPKEEISKEETTKETVEKPVENSTTESTTTGESNSKRQAEGGEAKKEKKRRRRQYDDVPDEPEEEDEDEDDEDDEKLDAKLEEEGDEEEDDLAEIDTSNIITTGRRTRGKVIDYAKTAAQLDNEAGKATGAKEDEEDDDADFKEPSK</sequence>
<dbReference type="GeneID" id="30992014"/>
<comment type="similarity">
    <text evidence="3">Belongs to the CHZ1 family.</text>
</comment>
<dbReference type="STRING" id="983966.A0A1E4RWR8"/>
<evidence type="ECO:0000256" key="7">
    <source>
        <dbReference type="ARBA" id="ARBA00023242"/>
    </source>
</evidence>
<dbReference type="OrthoDB" id="3981233at2759"/>
<keyword evidence="11" id="KW-1185">Reference proteome</keyword>
<feature type="compositionally biased region" description="Basic and acidic residues" evidence="8">
    <location>
        <begin position="88"/>
        <end position="100"/>
    </location>
</feature>
<accession>A0A1E4RWR8</accession>
<evidence type="ECO:0000313" key="10">
    <source>
        <dbReference type="EMBL" id="ODV71727.1"/>
    </source>
</evidence>
<evidence type="ECO:0000256" key="6">
    <source>
        <dbReference type="ARBA" id="ARBA00023186"/>
    </source>
</evidence>
<dbReference type="SMART" id="SM01082">
    <property type="entry name" value="CHZ"/>
    <property type="match status" value="1"/>
</dbReference>
<evidence type="ECO:0000256" key="3">
    <source>
        <dbReference type="ARBA" id="ARBA00008057"/>
    </source>
</evidence>
<name>A0A1E4RWR8_CYBJN</name>
<evidence type="ECO:0000256" key="2">
    <source>
        <dbReference type="ARBA" id="ARBA00004123"/>
    </source>
</evidence>
<dbReference type="Pfam" id="PF09649">
    <property type="entry name" value="CHZ"/>
    <property type="match status" value="1"/>
</dbReference>
<feature type="compositionally biased region" description="Acidic residues" evidence="8">
    <location>
        <begin position="137"/>
        <end position="148"/>
    </location>
</feature>
<feature type="compositionally biased region" description="Acidic residues" evidence="8">
    <location>
        <begin position="111"/>
        <end position="130"/>
    </location>
</feature>
<comment type="function">
    <text evidence="1">Forms a chaperone-bound H2A.Z-H2B complex that acts as a source for SWR1 complex-dependent H2A to H2A.Z histone replacement in chromatin.</text>
</comment>
<reference evidence="10 11" key="1">
    <citation type="journal article" date="2016" name="Proc. Natl. Acad. Sci. U.S.A.">
        <title>Comparative genomics of biotechnologically important yeasts.</title>
        <authorList>
            <person name="Riley R."/>
            <person name="Haridas S."/>
            <person name="Wolfe K.H."/>
            <person name="Lopes M.R."/>
            <person name="Hittinger C.T."/>
            <person name="Goeker M."/>
            <person name="Salamov A.A."/>
            <person name="Wisecaver J.H."/>
            <person name="Long T.M."/>
            <person name="Calvey C.H."/>
            <person name="Aerts A.L."/>
            <person name="Barry K.W."/>
            <person name="Choi C."/>
            <person name="Clum A."/>
            <person name="Coughlan A.Y."/>
            <person name="Deshpande S."/>
            <person name="Douglass A.P."/>
            <person name="Hanson S.J."/>
            <person name="Klenk H.-P."/>
            <person name="LaButti K.M."/>
            <person name="Lapidus A."/>
            <person name="Lindquist E.A."/>
            <person name="Lipzen A.M."/>
            <person name="Meier-Kolthoff J.P."/>
            <person name="Ohm R.A."/>
            <person name="Otillar R.P."/>
            <person name="Pangilinan J.L."/>
            <person name="Peng Y."/>
            <person name="Rokas A."/>
            <person name="Rosa C.A."/>
            <person name="Scheuner C."/>
            <person name="Sibirny A.A."/>
            <person name="Slot J.C."/>
            <person name="Stielow J.B."/>
            <person name="Sun H."/>
            <person name="Kurtzman C.P."/>
            <person name="Blackwell M."/>
            <person name="Grigoriev I.V."/>
            <person name="Jeffries T.W."/>
        </authorList>
    </citation>
    <scope>NUCLEOTIDE SEQUENCE [LARGE SCALE GENOMIC DNA]</scope>
    <source>
        <strain evidence="11">ATCC 18201 / CBS 1600 / BCRC 20928 / JCM 3617 / NBRC 0987 / NRRL Y-1542</strain>
    </source>
</reference>
<evidence type="ECO:0000256" key="4">
    <source>
        <dbReference type="ARBA" id="ARBA00018732"/>
    </source>
</evidence>
<dbReference type="InterPro" id="IPR019098">
    <property type="entry name" value="Histone_chaperone_domain_CHZ"/>
</dbReference>
<proteinExistence type="inferred from homology"/>
<dbReference type="RefSeq" id="XP_020068766.1">
    <property type="nucleotide sequence ID" value="XM_020217618.1"/>
</dbReference>
<evidence type="ECO:0000259" key="9">
    <source>
        <dbReference type="SMART" id="SM01082"/>
    </source>
</evidence>
<protein>
    <recommendedName>
        <fullName evidence="5">Histone H2A.Z-specific chaperone CHZ1</fullName>
    </recommendedName>
    <alternativeName>
        <fullName evidence="4">Histone H2A.Z-specific chaperone chz1</fullName>
    </alternativeName>
</protein>
<dbReference type="EMBL" id="KV453938">
    <property type="protein sequence ID" value="ODV71727.1"/>
    <property type="molecule type" value="Genomic_DNA"/>
</dbReference>
<keyword evidence="7" id="KW-0539">Nucleus</keyword>
<dbReference type="Proteomes" id="UP000094389">
    <property type="component" value="Unassembled WGS sequence"/>
</dbReference>
<comment type="subcellular location">
    <subcellularLocation>
        <location evidence="2">Nucleus</location>
    </subcellularLocation>
</comment>
<feature type="compositionally biased region" description="Low complexity" evidence="8">
    <location>
        <begin position="75"/>
        <end position="87"/>
    </location>
</feature>
<feature type="region of interest" description="Disordered" evidence="8">
    <location>
        <begin position="1"/>
        <end position="30"/>
    </location>
</feature>
<gene>
    <name evidence="10" type="ORF">CYBJADRAFT_27428</name>
</gene>
<feature type="region of interest" description="Disordered" evidence="8">
    <location>
        <begin position="45"/>
        <end position="155"/>
    </location>
</feature>
<evidence type="ECO:0000313" key="11">
    <source>
        <dbReference type="Proteomes" id="UP000094389"/>
    </source>
</evidence>
<feature type="region of interest" description="Disordered" evidence="8">
    <location>
        <begin position="172"/>
        <end position="201"/>
    </location>
</feature>
<feature type="compositionally biased region" description="Basic residues" evidence="8">
    <location>
        <begin position="12"/>
        <end position="22"/>
    </location>
</feature>
<organism evidence="10 11">
    <name type="scientific">Cyberlindnera jadinii (strain ATCC 18201 / CBS 1600 / BCRC 20928 / JCM 3617 / NBRC 0987 / NRRL Y-1542)</name>
    <name type="common">Torula yeast</name>
    <name type="synonym">Candida utilis</name>
    <dbReference type="NCBI Taxonomy" id="983966"/>
    <lineage>
        <taxon>Eukaryota</taxon>
        <taxon>Fungi</taxon>
        <taxon>Dikarya</taxon>
        <taxon>Ascomycota</taxon>
        <taxon>Saccharomycotina</taxon>
        <taxon>Saccharomycetes</taxon>
        <taxon>Phaffomycetales</taxon>
        <taxon>Phaffomycetaceae</taxon>
        <taxon>Cyberlindnera</taxon>
    </lineage>
</organism>
<evidence type="ECO:0000256" key="1">
    <source>
        <dbReference type="ARBA" id="ARBA00002212"/>
    </source>
</evidence>